<evidence type="ECO:0000256" key="4">
    <source>
        <dbReference type="ARBA" id="ARBA00023002"/>
    </source>
</evidence>
<evidence type="ECO:0000256" key="5">
    <source>
        <dbReference type="RuleBase" id="RU361277"/>
    </source>
</evidence>
<reference evidence="7 8" key="1">
    <citation type="journal article" date="2017" name="Biotechnol. Biofuels">
        <title>Differential beta-glucosidase expression as a function of carbon source availability in Talaromyces amestolkiae: a genomic and proteomic approach.</title>
        <authorList>
            <person name="de Eugenio L.I."/>
            <person name="Mendez-Liter J.A."/>
            <person name="Nieto-Dominguez M."/>
            <person name="Alonso L."/>
            <person name="Gil-Munoz J."/>
            <person name="Barriuso J."/>
            <person name="Prieto A."/>
            <person name="Martinez M.J."/>
        </authorList>
    </citation>
    <scope>NUCLEOTIDE SEQUENCE [LARGE SCALE GENOMIC DNA]</scope>
    <source>
        <strain evidence="7 8">CIB</strain>
    </source>
</reference>
<comment type="similarity">
    <text evidence="5">Belongs to the zinc-containing alcohol dehydrogenase family.</text>
</comment>
<dbReference type="InterPro" id="IPR047109">
    <property type="entry name" value="CAD-like"/>
</dbReference>
<protein>
    <recommendedName>
        <fullName evidence="6">Enoyl reductase (ER) domain-containing protein</fullName>
    </recommendedName>
</protein>
<sequence>MSSFTVFKGVKDGFPKKSTTAKPDSLTGDKVYLKVTASGVCGTDLHYRHSDIVLGHEGIGIVEEVGPAVKHLKKGDRVGWGYETDSCGLCMQCLQGTEVFCEQRVLYGSGNTDQGSFAHNAVLREAFLFKIPDNIKDEDAAPLQCGGATVYTALSDLKPNEVVGVLGVGGLGHLAIRFASQMGARVVVLSGSDRKKDEAFELGAHHFIATKGQDQLDLKGAPKISRLLVTAATQPNWDAIIPIMAPGSRIYPLTVSGDNLSIPAMGLILNGISVVGSLVATRATQLQMLEFASFHNITPVIEKFPMTEEGIKEAIEKLENGNVHFRAVLIPQ</sequence>
<dbReference type="GO" id="GO:0008270">
    <property type="term" value="F:zinc ion binding"/>
    <property type="evidence" value="ECO:0007669"/>
    <property type="project" value="InterPro"/>
</dbReference>
<dbReference type="FunFam" id="3.40.50.720:FF:000022">
    <property type="entry name" value="Cinnamyl alcohol dehydrogenase"/>
    <property type="match status" value="1"/>
</dbReference>
<evidence type="ECO:0000313" key="7">
    <source>
        <dbReference type="EMBL" id="RAO64772.1"/>
    </source>
</evidence>
<dbReference type="SUPFAM" id="SSF50129">
    <property type="entry name" value="GroES-like"/>
    <property type="match status" value="1"/>
</dbReference>
<dbReference type="GeneID" id="63790001"/>
<dbReference type="InterPro" id="IPR013154">
    <property type="entry name" value="ADH-like_N"/>
</dbReference>
<dbReference type="EMBL" id="MIKG01000001">
    <property type="protein sequence ID" value="RAO64772.1"/>
    <property type="molecule type" value="Genomic_DNA"/>
</dbReference>
<comment type="cofactor">
    <cofactor evidence="1 5">
        <name>Zn(2+)</name>
        <dbReference type="ChEBI" id="CHEBI:29105"/>
    </cofactor>
</comment>
<feature type="domain" description="Enoyl reductase (ER)" evidence="6">
    <location>
        <begin position="9"/>
        <end position="275"/>
    </location>
</feature>
<name>A0A364KML2_TALAM</name>
<accession>A0A364KML2</accession>
<dbReference type="Gene3D" id="3.90.180.10">
    <property type="entry name" value="Medium-chain alcohol dehydrogenases, catalytic domain"/>
    <property type="match status" value="1"/>
</dbReference>
<dbReference type="PANTHER" id="PTHR42683">
    <property type="entry name" value="ALDEHYDE REDUCTASE"/>
    <property type="match status" value="1"/>
</dbReference>
<dbReference type="Pfam" id="PF08240">
    <property type="entry name" value="ADH_N"/>
    <property type="match status" value="1"/>
</dbReference>
<keyword evidence="4" id="KW-0560">Oxidoreductase</keyword>
<dbReference type="Pfam" id="PF00107">
    <property type="entry name" value="ADH_zinc_N"/>
    <property type="match status" value="1"/>
</dbReference>
<evidence type="ECO:0000313" key="8">
    <source>
        <dbReference type="Proteomes" id="UP000249363"/>
    </source>
</evidence>
<gene>
    <name evidence="7" type="ORF">BHQ10_000784</name>
</gene>
<dbReference type="AlphaFoldDB" id="A0A364KML2"/>
<dbReference type="InterPro" id="IPR002328">
    <property type="entry name" value="ADH_Zn_CS"/>
</dbReference>
<dbReference type="RefSeq" id="XP_040729289.1">
    <property type="nucleotide sequence ID" value="XM_040880579.1"/>
</dbReference>
<keyword evidence="2 5" id="KW-0479">Metal-binding</keyword>
<dbReference type="Proteomes" id="UP000249363">
    <property type="component" value="Unassembled WGS sequence"/>
</dbReference>
<dbReference type="InterPro" id="IPR011032">
    <property type="entry name" value="GroES-like_sf"/>
</dbReference>
<dbReference type="SUPFAM" id="SSF51735">
    <property type="entry name" value="NAD(P)-binding Rossmann-fold domains"/>
    <property type="match status" value="1"/>
</dbReference>
<dbReference type="STRING" id="1196081.A0A364KML2"/>
<organism evidence="7 8">
    <name type="scientific">Talaromyces amestolkiae</name>
    <dbReference type="NCBI Taxonomy" id="1196081"/>
    <lineage>
        <taxon>Eukaryota</taxon>
        <taxon>Fungi</taxon>
        <taxon>Dikarya</taxon>
        <taxon>Ascomycota</taxon>
        <taxon>Pezizomycotina</taxon>
        <taxon>Eurotiomycetes</taxon>
        <taxon>Eurotiomycetidae</taxon>
        <taxon>Eurotiales</taxon>
        <taxon>Trichocomaceae</taxon>
        <taxon>Talaromyces</taxon>
        <taxon>Talaromyces sect. Talaromyces</taxon>
    </lineage>
</organism>
<proteinExistence type="inferred from homology"/>
<keyword evidence="8" id="KW-1185">Reference proteome</keyword>
<dbReference type="Gene3D" id="3.40.50.720">
    <property type="entry name" value="NAD(P)-binding Rossmann-like Domain"/>
    <property type="match status" value="1"/>
</dbReference>
<dbReference type="OrthoDB" id="1879366at2759"/>
<evidence type="ECO:0000256" key="3">
    <source>
        <dbReference type="ARBA" id="ARBA00022833"/>
    </source>
</evidence>
<evidence type="ECO:0000256" key="2">
    <source>
        <dbReference type="ARBA" id="ARBA00022723"/>
    </source>
</evidence>
<comment type="caution">
    <text evidence="7">The sequence shown here is derived from an EMBL/GenBank/DDBJ whole genome shotgun (WGS) entry which is preliminary data.</text>
</comment>
<dbReference type="InterPro" id="IPR020843">
    <property type="entry name" value="ER"/>
</dbReference>
<dbReference type="InterPro" id="IPR013149">
    <property type="entry name" value="ADH-like_C"/>
</dbReference>
<evidence type="ECO:0000259" key="6">
    <source>
        <dbReference type="SMART" id="SM00829"/>
    </source>
</evidence>
<dbReference type="InterPro" id="IPR036291">
    <property type="entry name" value="NAD(P)-bd_dom_sf"/>
</dbReference>
<keyword evidence="3 5" id="KW-0862">Zinc</keyword>
<dbReference type="SMART" id="SM00829">
    <property type="entry name" value="PKS_ER"/>
    <property type="match status" value="1"/>
</dbReference>
<evidence type="ECO:0000256" key="1">
    <source>
        <dbReference type="ARBA" id="ARBA00001947"/>
    </source>
</evidence>
<dbReference type="GO" id="GO:0016616">
    <property type="term" value="F:oxidoreductase activity, acting on the CH-OH group of donors, NAD or NADP as acceptor"/>
    <property type="evidence" value="ECO:0007669"/>
    <property type="project" value="InterPro"/>
</dbReference>
<dbReference type="PROSITE" id="PS00059">
    <property type="entry name" value="ADH_ZINC"/>
    <property type="match status" value="1"/>
</dbReference>
<dbReference type="CDD" id="cd05283">
    <property type="entry name" value="CAD1"/>
    <property type="match status" value="1"/>
</dbReference>